<proteinExistence type="predicted"/>
<sequence>MVAFNPSPPGPSAPISGRPDSCREQRRRGGLQPGWQARVTCERSRAQRRRGALPEGKEQHGGATPGDRQEGFLSLLQQPLQLRKA</sequence>
<name>A0AAV7MJD2_PLEWA</name>
<organism evidence="2 3">
    <name type="scientific">Pleurodeles waltl</name>
    <name type="common">Iberian ribbed newt</name>
    <dbReference type="NCBI Taxonomy" id="8319"/>
    <lineage>
        <taxon>Eukaryota</taxon>
        <taxon>Metazoa</taxon>
        <taxon>Chordata</taxon>
        <taxon>Craniata</taxon>
        <taxon>Vertebrata</taxon>
        <taxon>Euteleostomi</taxon>
        <taxon>Amphibia</taxon>
        <taxon>Batrachia</taxon>
        <taxon>Caudata</taxon>
        <taxon>Salamandroidea</taxon>
        <taxon>Salamandridae</taxon>
        <taxon>Pleurodelinae</taxon>
        <taxon>Pleurodeles</taxon>
    </lineage>
</organism>
<feature type="compositionally biased region" description="Pro residues" evidence="1">
    <location>
        <begin position="1"/>
        <end position="12"/>
    </location>
</feature>
<gene>
    <name evidence="2" type="ORF">NDU88_001317</name>
</gene>
<comment type="caution">
    <text evidence="2">The sequence shown here is derived from an EMBL/GenBank/DDBJ whole genome shotgun (WGS) entry which is preliminary data.</text>
</comment>
<accession>A0AAV7MJD2</accession>
<protein>
    <submittedName>
        <fullName evidence="2">Uncharacterized protein</fullName>
    </submittedName>
</protein>
<dbReference type="Proteomes" id="UP001066276">
    <property type="component" value="Chromosome 9"/>
</dbReference>
<evidence type="ECO:0000313" key="3">
    <source>
        <dbReference type="Proteomes" id="UP001066276"/>
    </source>
</evidence>
<dbReference type="EMBL" id="JANPWB010000013">
    <property type="protein sequence ID" value="KAJ1103896.1"/>
    <property type="molecule type" value="Genomic_DNA"/>
</dbReference>
<dbReference type="AlphaFoldDB" id="A0AAV7MJD2"/>
<evidence type="ECO:0000256" key="1">
    <source>
        <dbReference type="SAM" id="MobiDB-lite"/>
    </source>
</evidence>
<evidence type="ECO:0000313" key="2">
    <source>
        <dbReference type="EMBL" id="KAJ1103896.1"/>
    </source>
</evidence>
<feature type="region of interest" description="Disordered" evidence="1">
    <location>
        <begin position="1"/>
        <end position="85"/>
    </location>
</feature>
<reference evidence="2" key="1">
    <citation type="journal article" date="2022" name="bioRxiv">
        <title>Sequencing and chromosome-scale assembly of the giantPleurodeles waltlgenome.</title>
        <authorList>
            <person name="Brown T."/>
            <person name="Elewa A."/>
            <person name="Iarovenko S."/>
            <person name="Subramanian E."/>
            <person name="Araus A.J."/>
            <person name="Petzold A."/>
            <person name="Susuki M."/>
            <person name="Suzuki K.-i.T."/>
            <person name="Hayashi T."/>
            <person name="Toyoda A."/>
            <person name="Oliveira C."/>
            <person name="Osipova E."/>
            <person name="Leigh N.D."/>
            <person name="Simon A."/>
            <person name="Yun M.H."/>
        </authorList>
    </citation>
    <scope>NUCLEOTIDE SEQUENCE</scope>
    <source>
        <strain evidence="2">20211129_DDA</strain>
        <tissue evidence="2">Liver</tissue>
    </source>
</reference>
<feature type="compositionally biased region" description="Polar residues" evidence="1">
    <location>
        <begin position="75"/>
        <end position="85"/>
    </location>
</feature>
<keyword evidence="3" id="KW-1185">Reference proteome</keyword>